<evidence type="ECO:0000256" key="4">
    <source>
        <dbReference type="ARBA" id="ARBA00022670"/>
    </source>
</evidence>
<keyword evidence="8" id="KW-0482">Metalloprotease</keyword>
<evidence type="ECO:0000256" key="9">
    <source>
        <dbReference type="SAM" id="Phobius"/>
    </source>
</evidence>
<reference evidence="12 13" key="1">
    <citation type="journal article" date="2008" name="Nature">
        <title>The genome of the model beetle and pest Tribolium castaneum.</title>
        <authorList>
            <consortium name="Tribolium Genome Sequencing Consortium"/>
            <person name="Richards S."/>
            <person name="Gibbs R.A."/>
            <person name="Weinstock G.M."/>
            <person name="Brown S.J."/>
            <person name="Denell R."/>
            <person name="Beeman R.W."/>
            <person name="Gibbs R."/>
            <person name="Beeman R.W."/>
            <person name="Brown S.J."/>
            <person name="Bucher G."/>
            <person name="Friedrich M."/>
            <person name="Grimmelikhuijzen C.J."/>
            <person name="Klingler M."/>
            <person name="Lorenzen M."/>
            <person name="Richards S."/>
            <person name="Roth S."/>
            <person name="Schroder R."/>
            <person name="Tautz D."/>
            <person name="Zdobnov E.M."/>
            <person name="Muzny D."/>
            <person name="Gibbs R.A."/>
            <person name="Weinstock G.M."/>
            <person name="Attaway T."/>
            <person name="Bell S."/>
            <person name="Buhay C.J."/>
            <person name="Chandrabose M.N."/>
            <person name="Chavez D."/>
            <person name="Clerk-Blankenburg K.P."/>
            <person name="Cree A."/>
            <person name="Dao M."/>
            <person name="Davis C."/>
            <person name="Chacko J."/>
            <person name="Dinh H."/>
            <person name="Dugan-Rocha S."/>
            <person name="Fowler G."/>
            <person name="Garner T.T."/>
            <person name="Garnes J."/>
            <person name="Gnirke A."/>
            <person name="Hawes A."/>
            <person name="Hernandez J."/>
            <person name="Hines S."/>
            <person name="Holder M."/>
            <person name="Hume J."/>
            <person name="Jhangiani S.N."/>
            <person name="Joshi V."/>
            <person name="Khan Z.M."/>
            <person name="Jackson L."/>
            <person name="Kovar C."/>
            <person name="Kowis A."/>
            <person name="Lee S."/>
            <person name="Lewis L.R."/>
            <person name="Margolis J."/>
            <person name="Morgan M."/>
            <person name="Nazareth L.V."/>
            <person name="Nguyen N."/>
            <person name="Okwuonu G."/>
            <person name="Parker D."/>
            <person name="Richards S."/>
            <person name="Ruiz S.J."/>
            <person name="Santibanez J."/>
            <person name="Savard J."/>
            <person name="Scherer S.E."/>
            <person name="Schneider B."/>
            <person name="Sodergren E."/>
            <person name="Tautz D."/>
            <person name="Vattahil S."/>
            <person name="Villasana D."/>
            <person name="White C.S."/>
            <person name="Wright R."/>
            <person name="Park Y."/>
            <person name="Beeman R.W."/>
            <person name="Lord J."/>
            <person name="Oppert B."/>
            <person name="Lorenzen M."/>
            <person name="Brown S."/>
            <person name="Wang L."/>
            <person name="Savard J."/>
            <person name="Tautz D."/>
            <person name="Richards S."/>
            <person name="Weinstock G."/>
            <person name="Gibbs R.A."/>
            <person name="Liu Y."/>
            <person name="Worley K."/>
            <person name="Weinstock G."/>
            <person name="Elsik C.G."/>
            <person name="Reese J.T."/>
            <person name="Elhaik E."/>
            <person name="Landan G."/>
            <person name="Graur D."/>
            <person name="Arensburger P."/>
            <person name="Atkinson P."/>
            <person name="Beeman R.W."/>
            <person name="Beidler J."/>
            <person name="Brown S.J."/>
            <person name="Demuth J.P."/>
            <person name="Drury D.W."/>
            <person name="Du Y.Z."/>
            <person name="Fujiwara H."/>
            <person name="Lorenzen M."/>
            <person name="Maselli V."/>
            <person name="Osanai M."/>
            <person name="Park Y."/>
            <person name="Robertson H.M."/>
            <person name="Tu Z."/>
            <person name="Wang J.J."/>
            <person name="Wang S."/>
            <person name="Richards S."/>
            <person name="Song H."/>
            <person name="Zhang L."/>
            <person name="Sodergren E."/>
            <person name="Werner D."/>
            <person name="Stanke M."/>
            <person name="Morgenstern B."/>
            <person name="Solovyev V."/>
            <person name="Kosarev P."/>
            <person name="Brown G."/>
            <person name="Chen H.C."/>
            <person name="Ermolaeva O."/>
            <person name="Hlavina W."/>
            <person name="Kapustin Y."/>
            <person name="Kiryutin B."/>
            <person name="Kitts P."/>
            <person name="Maglott D."/>
            <person name="Pruitt K."/>
            <person name="Sapojnikov V."/>
            <person name="Souvorov A."/>
            <person name="Mackey A.J."/>
            <person name="Waterhouse R.M."/>
            <person name="Wyder S."/>
            <person name="Zdobnov E.M."/>
            <person name="Zdobnov E.M."/>
            <person name="Wyder S."/>
            <person name="Kriventseva E.V."/>
            <person name="Kadowaki T."/>
            <person name="Bork P."/>
            <person name="Aranda M."/>
            <person name="Bao R."/>
            <person name="Beermann A."/>
            <person name="Berns N."/>
            <person name="Bolognesi R."/>
            <person name="Bonneton F."/>
            <person name="Bopp D."/>
            <person name="Brown S.J."/>
            <person name="Bucher G."/>
            <person name="Butts T."/>
            <person name="Chaumot A."/>
            <person name="Denell R.E."/>
            <person name="Ferrier D.E."/>
            <person name="Friedrich M."/>
            <person name="Gordon C.M."/>
            <person name="Jindra M."/>
            <person name="Klingler M."/>
            <person name="Lan Q."/>
            <person name="Lattorff H.M."/>
            <person name="Laudet V."/>
            <person name="von Levetsow C."/>
            <person name="Liu Z."/>
            <person name="Lutz R."/>
            <person name="Lynch J.A."/>
            <person name="da Fonseca R.N."/>
            <person name="Posnien N."/>
            <person name="Reuter R."/>
            <person name="Roth S."/>
            <person name="Savard J."/>
            <person name="Schinko J.B."/>
            <person name="Schmitt C."/>
            <person name="Schoppmeier M."/>
            <person name="Schroder R."/>
            <person name="Shippy T.D."/>
            <person name="Simonnet F."/>
            <person name="Marques-Souza H."/>
            <person name="Tautz D."/>
            <person name="Tomoyasu Y."/>
            <person name="Trauner J."/>
            <person name="Van der Zee M."/>
            <person name="Vervoort M."/>
            <person name="Wittkopp N."/>
            <person name="Wimmer E.A."/>
            <person name="Yang X."/>
            <person name="Jones A.K."/>
            <person name="Sattelle D.B."/>
            <person name="Ebert P.R."/>
            <person name="Nelson D."/>
            <person name="Scott J.G."/>
            <person name="Beeman R.W."/>
            <person name="Muthukrishnan S."/>
            <person name="Kramer K.J."/>
            <person name="Arakane Y."/>
            <person name="Beeman R.W."/>
            <person name="Zhu Q."/>
            <person name="Hogenkamp D."/>
            <person name="Dixit R."/>
            <person name="Oppert B."/>
            <person name="Jiang H."/>
            <person name="Zou Z."/>
            <person name="Marshall J."/>
            <person name="Elpidina E."/>
            <person name="Vinokurov K."/>
            <person name="Oppert C."/>
            <person name="Zou Z."/>
            <person name="Evans J."/>
            <person name="Lu Z."/>
            <person name="Zhao P."/>
            <person name="Sumathipala N."/>
            <person name="Altincicek B."/>
            <person name="Vilcinskas A."/>
            <person name="Williams M."/>
            <person name="Hultmark D."/>
            <person name="Hetru C."/>
            <person name="Jiang H."/>
            <person name="Grimmelikhuijzen C.J."/>
            <person name="Hauser F."/>
            <person name="Cazzamali G."/>
            <person name="Williamson M."/>
            <person name="Park Y."/>
            <person name="Li B."/>
            <person name="Tanaka Y."/>
            <person name="Predel R."/>
            <person name="Neupert S."/>
            <person name="Schachtner J."/>
            <person name="Verleyen P."/>
            <person name="Raible F."/>
            <person name="Bork P."/>
            <person name="Friedrich M."/>
            <person name="Walden K.K."/>
            <person name="Robertson H.M."/>
            <person name="Angeli S."/>
            <person name="Foret S."/>
            <person name="Bucher G."/>
            <person name="Schuetz S."/>
            <person name="Maleszka R."/>
            <person name="Wimmer E.A."/>
            <person name="Beeman R.W."/>
            <person name="Lorenzen M."/>
            <person name="Tomoyasu Y."/>
            <person name="Miller S.C."/>
            <person name="Grossmann D."/>
            <person name="Bucher G."/>
        </authorList>
    </citation>
    <scope>NUCLEOTIDE SEQUENCE [LARGE SCALE GENOMIC DNA]</scope>
    <source>
        <strain evidence="12 13">Georgia GA2</strain>
    </source>
</reference>
<dbReference type="PROSITE" id="PS51885">
    <property type="entry name" value="NEPRILYSIN"/>
    <property type="match status" value="1"/>
</dbReference>
<dbReference type="HOGENOM" id="CLU_006187_4_1_1"/>
<sequence>MDESLSGKKKSSWWEKRTRYEKCLIVLTGLCIIVIIYLASNLLMRFPASTEHLKKDVCMTEKCIRSASSILEKMDRTVDPCDDFYKFACGNFVEKQIIPDHKTMVSSFGETSDKVSLQLLKVFEEDIHEKDPHSLRLVKSIYKSCMNTSQIENEGLSFMKREFRDLGGWPVIEPNWNEKTFDWKNLLFRLKRIGWRRTFFLSMFIDTDLKNSSKRIFTISQPCMPYDRYKKGFNDTAVKAGYEYLVELAVLFGADRTAARAEMREVVEFQIELAKMIIPYEERKNVSLSYNPVTIRELQRNFTTIPWLKLINNYLSPIMLTSDTVVNVAVPTFLERLENFLPTVKKRVLANYMFTRLVVASTTHLPEEFRKKDLDFVRTVYGQKEATPRWKECIWQANRLHIAVSSIYVKKYVNKTTKYRVAELTIDIKSSFIETLKKIGWMDKKTKKHALQKAEKMSSFIGYPDELLDVNKVEDYYRGLEVDPKQYSLRVSFNISNFAHMKYVQLLREPVLKPDWRDQAYSHFVNAFYDQTTNSIELPAAILQDSFFDPDRPQYMNYGAIGGVIGHEITHGFDDIGRQYDKDGNVIDWWEPETNKTFASKSQCLVEQYGNYTIPEIEMSLNGVKNLGENIADNGGIKIAYRGYMKWLERNKVELGLPGLPYSPRQLFWISSAINFCSKYKKERLKQLVTLGHHAPNYFRVVVPFMNSDHFGRDFNCPLGSPMNPKYKCRVW</sequence>
<dbReference type="CDD" id="cd08662">
    <property type="entry name" value="M13"/>
    <property type="match status" value="1"/>
</dbReference>
<reference evidence="12 13" key="2">
    <citation type="journal article" date="2010" name="Nucleic Acids Res.">
        <title>BeetleBase in 2010: revisions to provide comprehensive genomic information for Tribolium castaneum.</title>
        <authorList>
            <person name="Kim H.S."/>
            <person name="Murphy T."/>
            <person name="Xia J."/>
            <person name="Caragea D."/>
            <person name="Park Y."/>
            <person name="Beeman R.W."/>
            <person name="Lorenzen M.D."/>
            <person name="Butcher S."/>
            <person name="Manak J.R."/>
            <person name="Brown S.J."/>
        </authorList>
    </citation>
    <scope>GENOME REANNOTATION</scope>
    <source>
        <strain evidence="12 13">Georgia GA2</strain>
    </source>
</reference>
<feature type="domain" description="Peptidase M13 C-terminal" evidence="10">
    <location>
        <begin position="526"/>
        <end position="731"/>
    </location>
</feature>
<gene>
    <name evidence="12" type="primary">AUGUSTUS-3.0.2_14700</name>
    <name evidence="12" type="ORF">TcasGA2_TC014700</name>
</gene>
<dbReference type="GO" id="GO:0005886">
    <property type="term" value="C:plasma membrane"/>
    <property type="evidence" value="ECO:0000318"/>
    <property type="project" value="GO_Central"/>
</dbReference>
<dbReference type="Gene3D" id="3.40.390.10">
    <property type="entry name" value="Collagenase (Catalytic Domain)"/>
    <property type="match status" value="1"/>
</dbReference>
<dbReference type="OrthoDB" id="6475849at2759"/>
<evidence type="ECO:0000256" key="3">
    <source>
        <dbReference type="ARBA" id="ARBA00007357"/>
    </source>
</evidence>
<proteinExistence type="inferred from homology"/>
<dbReference type="eggNOG" id="KOG3624">
    <property type="taxonomic scope" value="Eukaryota"/>
</dbReference>
<dbReference type="InterPro" id="IPR008753">
    <property type="entry name" value="Peptidase_M13_N"/>
</dbReference>
<dbReference type="InParanoid" id="D6WNX8"/>
<keyword evidence="9" id="KW-1133">Transmembrane helix</keyword>
<comment type="cofactor">
    <cofactor evidence="1">
        <name>Zn(2+)</name>
        <dbReference type="ChEBI" id="CHEBI:29105"/>
    </cofactor>
</comment>
<evidence type="ECO:0000259" key="10">
    <source>
        <dbReference type="Pfam" id="PF01431"/>
    </source>
</evidence>
<evidence type="ECO:0000256" key="1">
    <source>
        <dbReference type="ARBA" id="ARBA00001947"/>
    </source>
</evidence>
<dbReference type="InterPro" id="IPR018497">
    <property type="entry name" value="Peptidase_M13_C"/>
</dbReference>
<keyword evidence="9" id="KW-0812">Transmembrane</keyword>
<keyword evidence="9" id="KW-0472">Membrane</keyword>
<dbReference type="OMA" id="CAFLTIN"/>
<evidence type="ECO:0000256" key="6">
    <source>
        <dbReference type="ARBA" id="ARBA00022801"/>
    </source>
</evidence>
<feature type="domain" description="Peptidase M13 N-terminal" evidence="11">
    <location>
        <begin position="80"/>
        <end position="464"/>
    </location>
</feature>
<keyword evidence="4" id="KW-0645">Protease</keyword>
<dbReference type="InterPro" id="IPR024079">
    <property type="entry name" value="MetalloPept_cat_dom_sf"/>
</dbReference>
<evidence type="ECO:0000256" key="8">
    <source>
        <dbReference type="ARBA" id="ARBA00023049"/>
    </source>
</evidence>
<dbReference type="GO" id="GO:0046872">
    <property type="term" value="F:metal ion binding"/>
    <property type="evidence" value="ECO:0007669"/>
    <property type="project" value="UniProtKB-KW"/>
</dbReference>
<protein>
    <submittedName>
        <fullName evidence="12">Membrane metallo-endopeptidase-like 1</fullName>
    </submittedName>
</protein>
<dbReference type="PANTHER" id="PTHR11733:SF224">
    <property type="entry name" value="NEPRILYSIN-2"/>
    <property type="match status" value="1"/>
</dbReference>
<accession>D6WNX8</accession>
<dbReference type="GO" id="GO:0004222">
    <property type="term" value="F:metalloendopeptidase activity"/>
    <property type="evidence" value="ECO:0000318"/>
    <property type="project" value="GO_Central"/>
</dbReference>
<dbReference type="PRINTS" id="PR00786">
    <property type="entry name" value="NEPRILYSIN"/>
</dbReference>
<dbReference type="EMBL" id="KQ971343">
    <property type="protein sequence ID" value="EFA04401.2"/>
    <property type="molecule type" value="Genomic_DNA"/>
</dbReference>
<dbReference type="STRING" id="7070.D6WNX8"/>
<organism evidence="12 13">
    <name type="scientific">Tribolium castaneum</name>
    <name type="common">Red flour beetle</name>
    <dbReference type="NCBI Taxonomy" id="7070"/>
    <lineage>
        <taxon>Eukaryota</taxon>
        <taxon>Metazoa</taxon>
        <taxon>Ecdysozoa</taxon>
        <taxon>Arthropoda</taxon>
        <taxon>Hexapoda</taxon>
        <taxon>Insecta</taxon>
        <taxon>Pterygota</taxon>
        <taxon>Neoptera</taxon>
        <taxon>Endopterygota</taxon>
        <taxon>Coleoptera</taxon>
        <taxon>Polyphaga</taxon>
        <taxon>Cucujiformia</taxon>
        <taxon>Tenebrionidae</taxon>
        <taxon>Tenebrionidae incertae sedis</taxon>
        <taxon>Tribolium</taxon>
    </lineage>
</organism>
<evidence type="ECO:0000256" key="7">
    <source>
        <dbReference type="ARBA" id="ARBA00022833"/>
    </source>
</evidence>
<dbReference type="Pfam" id="PF05649">
    <property type="entry name" value="Peptidase_M13_N"/>
    <property type="match status" value="1"/>
</dbReference>
<dbReference type="Proteomes" id="UP000007266">
    <property type="component" value="Linkage group 5"/>
</dbReference>
<dbReference type="SUPFAM" id="SSF55486">
    <property type="entry name" value="Metalloproteases ('zincins'), catalytic domain"/>
    <property type="match status" value="1"/>
</dbReference>
<evidence type="ECO:0000256" key="5">
    <source>
        <dbReference type="ARBA" id="ARBA00022723"/>
    </source>
</evidence>
<dbReference type="KEGG" id="tca:663402"/>
<dbReference type="PANTHER" id="PTHR11733">
    <property type="entry name" value="ZINC METALLOPROTEASE FAMILY M13 NEPRILYSIN-RELATED"/>
    <property type="match status" value="1"/>
</dbReference>
<dbReference type="GO" id="GO:0016485">
    <property type="term" value="P:protein processing"/>
    <property type="evidence" value="ECO:0000318"/>
    <property type="project" value="GO_Central"/>
</dbReference>
<keyword evidence="13" id="KW-1185">Reference proteome</keyword>
<keyword evidence="6" id="KW-0378">Hydrolase</keyword>
<feature type="transmembrane region" description="Helical" evidence="9">
    <location>
        <begin position="20"/>
        <end position="39"/>
    </location>
</feature>
<evidence type="ECO:0000256" key="2">
    <source>
        <dbReference type="ARBA" id="ARBA00004401"/>
    </source>
</evidence>
<keyword evidence="7" id="KW-0862">Zinc</keyword>
<evidence type="ECO:0000313" key="12">
    <source>
        <dbReference type="EMBL" id="EFA04401.2"/>
    </source>
</evidence>
<dbReference type="Pfam" id="PF01431">
    <property type="entry name" value="Peptidase_M13"/>
    <property type="match status" value="1"/>
</dbReference>
<keyword evidence="5" id="KW-0479">Metal-binding</keyword>
<comment type="similarity">
    <text evidence="3">Belongs to the peptidase M13 family.</text>
</comment>
<evidence type="ECO:0000313" key="13">
    <source>
        <dbReference type="Proteomes" id="UP000007266"/>
    </source>
</evidence>
<dbReference type="Gene3D" id="1.10.1380.10">
    <property type="entry name" value="Neutral endopeptidase , domain2"/>
    <property type="match status" value="1"/>
</dbReference>
<evidence type="ECO:0000259" key="11">
    <source>
        <dbReference type="Pfam" id="PF05649"/>
    </source>
</evidence>
<dbReference type="AlphaFoldDB" id="D6WNX8"/>
<comment type="subcellular location">
    <subcellularLocation>
        <location evidence="2">Cell membrane</location>
        <topology evidence="2">Single-pass type II membrane protein</topology>
    </subcellularLocation>
</comment>
<name>D6WNX8_TRICA</name>
<dbReference type="InterPro" id="IPR042089">
    <property type="entry name" value="Peptidase_M13_dom_2"/>
</dbReference>
<dbReference type="InterPro" id="IPR000718">
    <property type="entry name" value="Peptidase_M13"/>
</dbReference>